<dbReference type="EnsemblMetazoa" id="Aqu2.1.06921_001">
    <property type="protein sequence ID" value="Aqu2.1.06921_001"/>
    <property type="gene ID" value="Aqu2.1.06921"/>
</dbReference>
<dbReference type="eggNOG" id="ENOG502S9D9">
    <property type="taxonomic scope" value="Eukaryota"/>
</dbReference>
<dbReference type="AlphaFoldDB" id="A0A1X7SXQ2"/>
<evidence type="ECO:0000313" key="1">
    <source>
        <dbReference type="EnsemblMetazoa" id="Aqu2.1.06921_001"/>
    </source>
</evidence>
<sequence length="855" mass="95421">MLTEEIKLLSQQIHASERLVVFSSVILQRDKMIKSAKEVRRIIDRRLSMWSEEKFDLLVQEAVRCDRSFHLAQKRQSSNQSPDHIAKVFTRLMLLGKVKAAMRWFSGESRSGLLLPTDSVQLQSNGQTSPIKVVDALKLKHPEAQLPCSSTLLLDTELPPFEDIDITGSHVATAAHRIQGSGGPGGCESSHWKDVLLRYGPHSSRCRDAVASLVSLLSNSIVDWNLIRALLANRLIALDKHPGIRPIGIGETLRRILSKVVCLITRTDAEEVCGSSQLCAGVQCSIEGAIHSARDMFNSHDWGLLMVDARNAFNSLNRSSLLWNIRILWPRASRFVFNTYKGHSPLIIKGYAEVLFSREGVIQGDPLSMFVYAVGTVPLIQTLKEFISTLTQIWYADDASVTGELSDIREWFDRLLLQGPKFGYYPEPHKSCLVVKESMVPQAQKLFGDLGIKITTSNRLLGSVIGDTMGCEAFVTKKVQGWINLINVLSDIAVTQPQAAYCAYTKSLQNEWTFLQRVTPDCQFLFIDLESVICNTFIPALFGQECSTSDRSLFSLPLRLGGLNIRNPVTTAAAHYTASRSACKLLINAVTGATPFSSYDHICQVHSARESHSLSRREVDNSTFTHTLSSLNDNNKRTVKRTRDCLSSWLNVLPVMKDNFDLSCNEFRDALCLRYAKPLLNLPQSCDGCSNIFTTSHALDCKKGGLIRDVLYDMSSLAWSQVIKEPVVKEAQNGLDGLIGDISVRGVWQSQSTTIFDVRVVDSDAPSYTGKPPLQVLKTAERDKKNKYGEACNSIHCSFIPLCMTVDGLLGPETNTFLKRMADKLSIKWDRPYSTVIYWIRTRLSFALLRATKLC</sequence>
<name>A0A1X7SXQ2_AMPQE</name>
<evidence type="ECO:0008006" key="2">
    <source>
        <dbReference type="Google" id="ProtNLM"/>
    </source>
</evidence>
<accession>A0A1X7SXQ2</accession>
<reference evidence="1" key="1">
    <citation type="submission" date="2017-05" db="UniProtKB">
        <authorList>
            <consortium name="EnsemblMetazoa"/>
        </authorList>
    </citation>
    <scope>IDENTIFICATION</scope>
</reference>
<protein>
    <recommendedName>
        <fullName evidence="2">Reverse transcriptase domain-containing protein</fullName>
    </recommendedName>
</protein>
<organism evidence="1">
    <name type="scientific">Amphimedon queenslandica</name>
    <name type="common">Sponge</name>
    <dbReference type="NCBI Taxonomy" id="400682"/>
    <lineage>
        <taxon>Eukaryota</taxon>
        <taxon>Metazoa</taxon>
        <taxon>Porifera</taxon>
        <taxon>Demospongiae</taxon>
        <taxon>Heteroscleromorpha</taxon>
        <taxon>Haplosclerida</taxon>
        <taxon>Niphatidae</taxon>
        <taxon>Amphimedon</taxon>
    </lineage>
</organism>
<proteinExistence type="predicted"/>
<dbReference type="InParanoid" id="A0A1X7SXQ2"/>
<dbReference type="OrthoDB" id="8118845at2759"/>